<keyword evidence="2 4" id="KW-0238">DNA-binding</keyword>
<dbReference type="PANTHER" id="PTHR30055">
    <property type="entry name" value="HTH-TYPE TRANSCRIPTIONAL REGULATOR RUTR"/>
    <property type="match status" value="1"/>
</dbReference>
<dbReference type="GO" id="GO:0000976">
    <property type="term" value="F:transcription cis-regulatory region binding"/>
    <property type="evidence" value="ECO:0007669"/>
    <property type="project" value="TreeGrafter"/>
</dbReference>
<dbReference type="GO" id="GO:0003700">
    <property type="term" value="F:DNA-binding transcription factor activity"/>
    <property type="evidence" value="ECO:0007669"/>
    <property type="project" value="TreeGrafter"/>
</dbReference>
<organism evidence="6 7">
    <name type="scientific">Nocardiopsis aegyptia</name>
    <dbReference type="NCBI Taxonomy" id="220378"/>
    <lineage>
        <taxon>Bacteria</taxon>
        <taxon>Bacillati</taxon>
        <taxon>Actinomycetota</taxon>
        <taxon>Actinomycetes</taxon>
        <taxon>Streptosporangiales</taxon>
        <taxon>Nocardiopsidaceae</taxon>
        <taxon>Nocardiopsis</taxon>
    </lineage>
</organism>
<dbReference type="PRINTS" id="PR00455">
    <property type="entry name" value="HTHTETR"/>
</dbReference>
<evidence type="ECO:0000256" key="4">
    <source>
        <dbReference type="PROSITE-ProRule" id="PRU00335"/>
    </source>
</evidence>
<dbReference type="EMBL" id="JACCFS010000001">
    <property type="protein sequence ID" value="NYJ34693.1"/>
    <property type="molecule type" value="Genomic_DNA"/>
</dbReference>
<proteinExistence type="predicted"/>
<dbReference type="Pfam" id="PF00440">
    <property type="entry name" value="TetR_N"/>
    <property type="match status" value="1"/>
</dbReference>
<keyword evidence="1" id="KW-0805">Transcription regulation</keyword>
<dbReference type="PANTHER" id="PTHR30055:SF238">
    <property type="entry name" value="MYCOFACTOCIN BIOSYNTHESIS TRANSCRIPTIONAL REGULATOR MFTR-RELATED"/>
    <property type="match status" value="1"/>
</dbReference>
<comment type="caution">
    <text evidence="6">The sequence shown here is derived from an EMBL/GenBank/DDBJ whole genome shotgun (WGS) entry which is preliminary data.</text>
</comment>
<protein>
    <submittedName>
        <fullName evidence="6">AcrR family transcriptional regulator</fullName>
    </submittedName>
</protein>
<evidence type="ECO:0000256" key="3">
    <source>
        <dbReference type="ARBA" id="ARBA00023163"/>
    </source>
</evidence>
<evidence type="ECO:0000259" key="5">
    <source>
        <dbReference type="PROSITE" id="PS50977"/>
    </source>
</evidence>
<dbReference type="Proteomes" id="UP000572051">
    <property type="component" value="Unassembled WGS sequence"/>
</dbReference>
<dbReference type="SUPFAM" id="SSF46689">
    <property type="entry name" value="Homeodomain-like"/>
    <property type="match status" value="1"/>
</dbReference>
<dbReference type="Gene3D" id="1.10.357.10">
    <property type="entry name" value="Tetracycline Repressor, domain 2"/>
    <property type="match status" value="1"/>
</dbReference>
<accession>A0A7Z0ENT5</accession>
<gene>
    <name evidence="6" type="ORF">HNR10_002574</name>
</gene>
<keyword evidence="7" id="KW-1185">Reference proteome</keyword>
<evidence type="ECO:0000313" key="6">
    <source>
        <dbReference type="EMBL" id="NYJ34693.1"/>
    </source>
</evidence>
<reference evidence="6 7" key="1">
    <citation type="submission" date="2020-07" db="EMBL/GenBank/DDBJ databases">
        <title>Sequencing the genomes of 1000 actinobacteria strains.</title>
        <authorList>
            <person name="Klenk H.-P."/>
        </authorList>
    </citation>
    <scope>NUCLEOTIDE SEQUENCE [LARGE SCALE GENOMIC DNA]</scope>
    <source>
        <strain evidence="6 7">DSM 44442</strain>
    </source>
</reference>
<dbReference type="InterPro" id="IPR050109">
    <property type="entry name" value="HTH-type_TetR-like_transc_reg"/>
</dbReference>
<evidence type="ECO:0000313" key="7">
    <source>
        <dbReference type="Proteomes" id="UP000572051"/>
    </source>
</evidence>
<name>A0A7Z0ENT5_9ACTN</name>
<dbReference type="InterPro" id="IPR009057">
    <property type="entry name" value="Homeodomain-like_sf"/>
</dbReference>
<sequence length="202" mass="21995">MQHPPDTLHARKRRKARATIVSAAFQLFAEHGFDKVTVAQIAERAEVGRTTFFRYFGDKQQVLFADDGAEVDRMCARVREAGDGDEVPGKDLGAAVELLREAAVSARRHSVPSPARSAVLARLLRESVDLRSRYLLTHEQRADRLAAALIEIGTAEDVAVLAAHTAMACELAALRLSESPEAFPGRLDEAHALLRGLHVPGA</sequence>
<evidence type="ECO:0000256" key="1">
    <source>
        <dbReference type="ARBA" id="ARBA00023015"/>
    </source>
</evidence>
<dbReference type="InterPro" id="IPR023772">
    <property type="entry name" value="DNA-bd_HTH_TetR-type_CS"/>
</dbReference>
<dbReference type="AlphaFoldDB" id="A0A7Z0ENT5"/>
<dbReference type="InterPro" id="IPR001647">
    <property type="entry name" value="HTH_TetR"/>
</dbReference>
<dbReference type="PROSITE" id="PS01081">
    <property type="entry name" value="HTH_TETR_1"/>
    <property type="match status" value="1"/>
</dbReference>
<dbReference type="RefSeq" id="WP_179823434.1">
    <property type="nucleotide sequence ID" value="NZ_JACCFS010000001.1"/>
</dbReference>
<feature type="DNA-binding region" description="H-T-H motif" evidence="4">
    <location>
        <begin position="37"/>
        <end position="56"/>
    </location>
</feature>
<evidence type="ECO:0000256" key="2">
    <source>
        <dbReference type="ARBA" id="ARBA00023125"/>
    </source>
</evidence>
<keyword evidence="3" id="KW-0804">Transcription</keyword>
<dbReference type="PROSITE" id="PS50977">
    <property type="entry name" value="HTH_TETR_2"/>
    <property type="match status" value="1"/>
</dbReference>
<feature type="domain" description="HTH tetR-type" evidence="5">
    <location>
        <begin position="14"/>
        <end position="74"/>
    </location>
</feature>